<evidence type="ECO:0000313" key="2">
    <source>
        <dbReference type="Proteomes" id="UP000790377"/>
    </source>
</evidence>
<reference evidence="1" key="1">
    <citation type="journal article" date="2021" name="New Phytol.">
        <title>Evolutionary innovations through gain and loss of genes in the ectomycorrhizal Boletales.</title>
        <authorList>
            <person name="Wu G."/>
            <person name="Miyauchi S."/>
            <person name="Morin E."/>
            <person name="Kuo A."/>
            <person name="Drula E."/>
            <person name="Varga T."/>
            <person name="Kohler A."/>
            <person name="Feng B."/>
            <person name="Cao Y."/>
            <person name="Lipzen A."/>
            <person name="Daum C."/>
            <person name="Hundley H."/>
            <person name="Pangilinan J."/>
            <person name="Johnson J."/>
            <person name="Barry K."/>
            <person name="LaButti K."/>
            <person name="Ng V."/>
            <person name="Ahrendt S."/>
            <person name="Min B."/>
            <person name="Choi I.G."/>
            <person name="Park H."/>
            <person name="Plett J.M."/>
            <person name="Magnuson J."/>
            <person name="Spatafora J.W."/>
            <person name="Nagy L.G."/>
            <person name="Henrissat B."/>
            <person name="Grigoriev I.V."/>
            <person name="Yang Z.L."/>
            <person name="Xu J."/>
            <person name="Martin F.M."/>
        </authorList>
    </citation>
    <scope>NUCLEOTIDE SEQUENCE</scope>
    <source>
        <strain evidence="1">ATCC 28755</strain>
    </source>
</reference>
<dbReference type="Proteomes" id="UP000790377">
    <property type="component" value="Unassembled WGS sequence"/>
</dbReference>
<gene>
    <name evidence="1" type="ORF">BJ138DRAFT_1128532</name>
</gene>
<protein>
    <submittedName>
        <fullName evidence="1">Uncharacterized protein</fullName>
    </submittedName>
</protein>
<evidence type="ECO:0000313" key="1">
    <source>
        <dbReference type="EMBL" id="KAH7908326.1"/>
    </source>
</evidence>
<sequence>MGVPGLWELLRPAGRTRSLTHLSVIDGYEANPGGRRGYRIGIDASIWFYHAGYGKEGENPELRTLFFRCCRLSSMPLLPLFVFDGPKRPLVKRGKHVNGNAHWLTIGMKNMVEAFGFEWVMAPGEAEAELAYLNHIGVIDAVLSDDVDSFLFGAAIVIQNPSNTLSGNRAHPVKNSGGKDDGNHAVIYIASDIASHPSVQLTREGMILIGLLSGGDYHPAGVFGCGKRIAQGLAQCGFGDSLLNAVKTLPRDKIPNFLTVWREEMREELRTNSKGCIGSKNPSLASKIPDDFPDINLLRLYTHPVTSETDRKAGPVSNNITWDHKLDLGKLAGLCELYFEWGVKDRIVQRFRSVLWPSAIVRTLQQATLDIDKEDSCASSTAKDQGPPSEAAISAQFKNAKDNGIIKIHSSRMHTSTDGLLEYRLEINPSQLVQLAEEGVKGIRPPVEPEQKQPPDPGKCLRIWTPASLVSAIEPHLVAKYEEVQCKKGAKKLAVKNTTAAVVEEGSKAFLPGPSRGNDTAHSSTGDTPVGLLKATTRKEPIRSLSFDNLSSQVTKYPRHNTTHTSPRVGGARGRHIRQPVPGDDVIEISSESDELSLTPVTARYKEAVSKEYIIDLT</sequence>
<comment type="caution">
    <text evidence="1">The sequence shown here is derived from an EMBL/GenBank/DDBJ whole genome shotgun (WGS) entry which is preliminary data.</text>
</comment>
<keyword evidence="2" id="KW-1185">Reference proteome</keyword>
<proteinExistence type="predicted"/>
<accession>A0ACB8A5L4</accession>
<organism evidence="1 2">
    <name type="scientific">Hygrophoropsis aurantiaca</name>
    <dbReference type="NCBI Taxonomy" id="72124"/>
    <lineage>
        <taxon>Eukaryota</taxon>
        <taxon>Fungi</taxon>
        <taxon>Dikarya</taxon>
        <taxon>Basidiomycota</taxon>
        <taxon>Agaricomycotina</taxon>
        <taxon>Agaricomycetes</taxon>
        <taxon>Agaricomycetidae</taxon>
        <taxon>Boletales</taxon>
        <taxon>Coniophorineae</taxon>
        <taxon>Hygrophoropsidaceae</taxon>
        <taxon>Hygrophoropsis</taxon>
    </lineage>
</organism>
<dbReference type="EMBL" id="MU267829">
    <property type="protein sequence ID" value="KAH7908326.1"/>
    <property type="molecule type" value="Genomic_DNA"/>
</dbReference>
<name>A0ACB8A5L4_9AGAM</name>